<evidence type="ECO:0000256" key="2">
    <source>
        <dbReference type="ARBA" id="ARBA00022840"/>
    </source>
</evidence>
<dbReference type="InterPro" id="IPR027417">
    <property type="entry name" value="P-loop_NTPase"/>
</dbReference>
<accession>A0A8G2CJ58</accession>
<dbReference type="GO" id="GO:0016887">
    <property type="term" value="F:ATP hydrolysis activity"/>
    <property type="evidence" value="ECO:0007669"/>
    <property type="project" value="InterPro"/>
</dbReference>
<evidence type="ECO:0000313" key="4">
    <source>
        <dbReference type="EMBL" id="SIQ42629.1"/>
    </source>
</evidence>
<keyword evidence="1" id="KW-0547">Nucleotide-binding</keyword>
<dbReference type="PANTHER" id="PTHR43790:SF8">
    <property type="entry name" value="SUGAR ABC TRANSPORTER ATP-BINDING PROTEIN"/>
    <property type="match status" value="1"/>
</dbReference>
<dbReference type="InterPro" id="IPR017871">
    <property type="entry name" value="ABC_transporter-like_CS"/>
</dbReference>
<keyword evidence="5" id="KW-1185">Reference proteome</keyword>
<dbReference type="AlphaFoldDB" id="A0A8G2CJ58"/>
<dbReference type="CDD" id="cd03216">
    <property type="entry name" value="ABC_Carb_Monos_I"/>
    <property type="match status" value="1"/>
</dbReference>
<dbReference type="Proteomes" id="UP000186308">
    <property type="component" value="Unassembled WGS sequence"/>
</dbReference>
<dbReference type="PROSITE" id="PS00211">
    <property type="entry name" value="ABC_TRANSPORTER_1"/>
    <property type="match status" value="1"/>
</dbReference>
<name>A0A8G2CJ58_ACIRU</name>
<dbReference type="Pfam" id="PF00005">
    <property type="entry name" value="ABC_tran"/>
    <property type="match status" value="1"/>
</dbReference>
<feature type="domain" description="ABC transporter" evidence="3">
    <location>
        <begin position="13"/>
        <end position="254"/>
    </location>
</feature>
<evidence type="ECO:0000313" key="5">
    <source>
        <dbReference type="Proteomes" id="UP000186308"/>
    </source>
</evidence>
<dbReference type="InterPro" id="IPR050107">
    <property type="entry name" value="ABC_carbohydrate_import_ATPase"/>
</dbReference>
<dbReference type="SMART" id="SM00382">
    <property type="entry name" value="AAA"/>
    <property type="match status" value="1"/>
</dbReference>
<evidence type="ECO:0000256" key="1">
    <source>
        <dbReference type="ARBA" id="ARBA00022741"/>
    </source>
</evidence>
<dbReference type="OrthoDB" id="7157922at2"/>
<dbReference type="SUPFAM" id="SSF52540">
    <property type="entry name" value="P-loop containing nucleoside triphosphate hydrolases"/>
    <property type="match status" value="1"/>
</dbReference>
<protein>
    <submittedName>
        <fullName evidence="4">Monosaccharide ABC transporter ATP-binding protein, CUT2 family</fullName>
    </submittedName>
</protein>
<organism evidence="4 5">
    <name type="scientific">Acidiphilium rubrum</name>
    <dbReference type="NCBI Taxonomy" id="526"/>
    <lineage>
        <taxon>Bacteria</taxon>
        <taxon>Pseudomonadati</taxon>
        <taxon>Pseudomonadota</taxon>
        <taxon>Alphaproteobacteria</taxon>
        <taxon>Acetobacterales</taxon>
        <taxon>Acidocellaceae</taxon>
        <taxon>Acidiphilium</taxon>
    </lineage>
</organism>
<evidence type="ECO:0000259" key="3">
    <source>
        <dbReference type="PROSITE" id="PS50893"/>
    </source>
</evidence>
<dbReference type="PANTHER" id="PTHR43790">
    <property type="entry name" value="CARBOHYDRATE TRANSPORT ATP-BINDING PROTEIN MG119-RELATED"/>
    <property type="match status" value="1"/>
</dbReference>
<dbReference type="PROSITE" id="PS50893">
    <property type="entry name" value="ABC_TRANSPORTER_2"/>
    <property type="match status" value="1"/>
</dbReference>
<reference evidence="4 5" key="1">
    <citation type="submission" date="2017-01" db="EMBL/GenBank/DDBJ databases">
        <authorList>
            <person name="Varghese N."/>
            <person name="Submissions S."/>
        </authorList>
    </citation>
    <scope>NUCLEOTIDE SEQUENCE [LARGE SCALE GENOMIC DNA]</scope>
    <source>
        <strain evidence="4 5">ATCC 35905</strain>
    </source>
</reference>
<dbReference type="RefSeq" id="WP_029310588.1">
    <property type="nucleotide sequence ID" value="NZ_FTNE01000004.1"/>
</dbReference>
<dbReference type="GO" id="GO:0005524">
    <property type="term" value="F:ATP binding"/>
    <property type="evidence" value="ECO:0007669"/>
    <property type="project" value="UniProtKB-KW"/>
</dbReference>
<comment type="caution">
    <text evidence="4">The sequence shown here is derived from an EMBL/GenBank/DDBJ whole genome shotgun (WGS) entry which is preliminary data.</text>
</comment>
<dbReference type="InterPro" id="IPR003439">
    <property type="entry name" value="ABC_transporter-like_ATP-bd"/>
</dbReference>
<sequence>MSASGTVSSTAALEVSGIEKRFGAVEVLRGVSMQVAPGEVLGVVGDNGAGKSTLMKVISGVHRADAGNIRLAGHDVAFRTPRDARDAGIETIYQDLALADHLDVGANIFLGREPIRRFAGLIPMLDERKIHGEVAALLGRIESHIPDPSARALDLSGGQRQAVAIARALYWKAKIVIMDEPTAALAVMETENVLKMARQLAAEGIGVLFIGHNLVEILKICDRVMVMYRGRKVFDVRCADTSQTELIRYMTGYADAETNKTEGEYQ</sequence>
<proteinExistence type="predicted"/>
<dbReference type="EMBL" id="FTNE01000004">
    <property type="protein sequence ID" value="SIQ42629.1"/>
    <property type="molecule type" value="Genomic_DNA"/>
</dbReference>
<keyword evidence="2 4" id="KW-0067">ATP-binding</keyword>
<dbReference type="Gene3D" id="3.40.50.300">
    <property type="entry name" value="P-loop containing nucleotide triphosphate hydrolases"/>
    <property type="match status" value="1"/>
</dbReference>
<gene>
    <name evidence="4" type="ORF">SAMN05421828_104195</name>
</gene>
<dbReference type="InterPro" id="IPR003593">
    <property type="entry name" value="AAA+_ATPase"/>
</dbReference>